<organism evidence="2 3">
    <name type="scientific">Porites evermanni</name>
    <dbReference type="NCBI Taxonomy" id="104178"/>
    <lineage>
        <taxon>Eukaryota</taxon>
        <taxon>Metazoa</taxon>
        <taxon>Cnidaria</taxon>
        <taxon>Anthozoa</taxon>
        <taxon>Hexacorallia</taxon>
        <taxon>Scleractinia</taxon>
        <taxon>Fungiina</taxon>
        <taxon>Poritidae</taxon>
        <taxon>Porites</taxon>
    </lineage>
</organism>
<feature type="non-terminal residue" evidence="2">
    <location>
        <position position="82"/>
    </location>
</feature>
<keyword evidence="3" id="KW-1185">Reference proteome</keyword>
<evidence type="ECO:0000313" key="3">
    <source>
        <dbReference type="Proteomes" id="UP001159427"/>
    </source>
</evidence>
<gene>
    <name evidence="2" type="ORF">PEVE_00031381</name>
</gene>
<feature type="compositionally biased region" description="Polar residues" evidence="1">
    <location>
        <begin position="52"/>
        <end position="61"/>
    </location>
</feature>
<accession>A0ABN8SXM8</accession>
<evidence type="ECO:0000313" key="2">
    <source>
        <dbReference type="EMBL" id="CAH3195910.1"/>
    </source>
</evidence>
<evidence type="ECO:0000256" key="1">
    <source>
        <dbReference type="SAM" id="MobiDB-lite"/>
    </source>
</evidence>
<dbReference type="EMBL" id="CALNXI010004484">
    <property type="protein sequence ID" value="CAH3195910.1"/>
    <property type="molecule type" value="Genomic_DNA"/>
</dbReference>
<protein>
    <submittedName>
        <fullName evidence="2">Uncharacterized protein</fullName>
    </submittedName>
</protein>
<dbReference type="Proteomes" id="UP001159427">
    <property type="component" value="Unassembled WGS sequence"/>
</dbReference>
<feature type="region of interest" description="Disordered" evidence="1">
    <location>
        <begin position="19"/>
        <end position="61"/>
    </location>
</feature>
<sequence length="82" mass="9120">MCSFFADARSEIAERIQLENQSSSLNPAQKAVATRRSGMSDENGDHGRLEVQTRQQPSGTNCEYTMLSQSTMTQSERVYASL</sequence>
<proteinExistence type="predicted"/>
<name>A0ABN8SXM8_9CNID</name>
<comment type="caution">
    <text evidence="2">The sequence shown here is derived from an EMBL/GenBank/DDBJ whole genome shotgun (WGS) entry which is preliminary data.</text>
</comment>
<reference evidence="2 3" key="1">
    <citation type="submission" date="2022-05" db="EMBL/GenBank/DDBJ databases">
        <authorList>
            <consortium name="Genoscope - CEA"/>
            <person name="William W."/>
        </authorList>
    </citation>
    <scope>NUCLEOTIDE SEQUENCE [LARGE SCALE GENOMIC DNA]</scope>
</reference>